<dbReference type="AlphaFoldDB" id="A0A1M5BBA9"/>
<organism evidence="1 2">
    <name type="scientific">Chryseobacterium takakiae</name>
    <dbReference type="NCBI Taxonomy" id="1302685"/>
    <lineage>
        <taxon>Bacteria</taxon>
        <taxon>Pseudomonadati</taxon>
        <taxon>Bacteroidota</taxon>
        <taxon>Flavobacteriia</taxon>
        <taxon>Flavobacteriales</taxon>
        <taxon>Weeksellaceae</taxon>
        <taxon>Chryseobacterium group</taxon>
        <taxon>Chryseobacterium</taxon>
    </lineage>
</organism>
<dbReference type="OrthoDB" id="1262223at2"/>
<evidence type="ECO:0000313" key="2">
    <source>
        <dbReference type="Proteomes" id="UP000184236"/>
    </source>
</evidence>
<evidence type="ECO:0000313" key="1">
    <source>
        <dbReference type="EMBL" id="SHF39851.1"/>
    </source>
</evidence>
<dbReference type="EMBL" id="FQVO01000018">
    <property type="protein sequence ID" value="SHF39851.1"/>
    <property type="molecule type" value="Genomic_DNA"/>
</dbReference>
<dbReference type="STRING" id="1302685.SAMN05444408_11822"/>
<reference evidence="2" key="1">
    <citation type="submission" date="2016-11" db="EMBL/GenBank/DDBJ databases">
        <authorList>
            <person name="Varghese N."/>
            <person name="Submissions S."/>
        </authorList>
    </citation>
    <scope>NUCLEOTIDE SEQUENCE [LARGE SCALE GENOMIC DNA]</scope>
    <source>
        <strain evidence="2">DSM 26898</strain>
    </source>
</reference>
<accession>A0A1M5BBA9</accession>
<protein>
    <submittedName>
        <fullName evidence="1">Uncharacterized protein</fullName>
    </submittedName>
</protein>
<proteinExistence type="predicted"/>
<keyword evidence="2" id="KW-1185">Reference proteome</keyword>
<dbReference type="Proteomes" id="UP000184236">
    <property type="component" value="Unassembled WGS sequence"/>
</dbReference>
<name>A0A1M5BBA9_9FLAO</name>
<sequence>MKSILSLIIILTFSNIFAQEIYPNTTKIGKYSYEIYLKGFYNYEIDEYGINYCIRLNGKERIIGSFLTYRTFLKSRMAPIVDENLPPNPLLKFSDREVTGGGKIEIKKSKREIVNTFIKYTKNYESEPDSVKSVYKQTKNGLFNIVLISEYHNGKEKTVFKK</sequence>
<dbReference type="RefSeq" id="WP_072886063.1">
    <property type="nucleotide sequence ID" value="NZ_FQVO01000018.1"/>
</dbReference>
<gene>
    <name evidence="1" type="ORF">SAMN05444408_11822</name>
</gene>